<feature type="non-terminal residue" evidence="1">
    <location>
        <position position="1"/>
    </location>
</feature>
<keyword evidence="2" id="KW-1185">Reference proteome</keyword>
<reference evidence="2" key="2">
    <citation type="submission" date="2015-01" db="EMBL/GenBank/DDBJ databases">
        <title>Evolutionary Origins and Diversification of the Mycorrhizal Mutualists.</title>
        <authorList>
            <consortium name="DOE Joint Genome Institute"/>
            <consortium name="Mycorrhizal Genomics Consortium"/>
            <person name="Kohler A."/>
            <person name="Kuo A."/>
            <person name="Nagy L.G."/>
            <person name="Floudas D."/>
            <person name="Copeland A."/>
            <person name="Barry K.W."/>
            <person name="Cichocki N."/>
            <person name="Veneault-Fourrey C."/>
            <person name="LaButti K."/>
            <person name="Lindquist E.A."/>
            <person name="Lipzen A."/>
            <person name="Lundell T."/>
            <person name="Morin E."/>
            <person name="Murat C."/>
            <person name="Riley R."/>
            <person name="Ohm R."/>
            <person name="Sun H."/>
            <person name="Tunlid A."/>
            <person name="Henrissat B."/>
            <person name="Grigoriev I.V."/>
            <person name="Hibbett D.S."/>
            <person name="Martin F."/>
        </authorList>
    </citation>
    <scope>NUCLEOTIDE SEQUENCE [LARGE SCALE GENOMIC DNA]</scope>
    <source>
        <strain evidence="2">Marx 270</strain>
    </source>
</reference>
<sequence>THKQGKGWRRRVKGRLGDVYNRLIPEKYSAHVSIPPPRIRSQQIFGLRTRRHIRVVGASLDSRYTTAPCPDISSVDILNNWILVGSGVTIGAVREHADFQRPLNIFHAEFPAVPQPGLPRTTISPWCHVDTVARGCGRCLLNWYLTVWYPYSVACAGLASRVASV</sequence>
<dbReference type="AlphaFoldDB" id="A0A0C3NCT9"/>
<gene>
    <name evidence="1" type="ORF">M404DRAFT_1008982</name>
</gene>
<reference evidence="1 2" key="1">
    <citation type="submission" date="2014-04" db="EMBL/GenBank/DDBJ databases">
        <authorList>
            <consortium name="DOE Joint Genome Institute"/>
            <person name="Kuo A."/>
            <person name="Kohler A."/>
            <person name="Costa M.D."/>
            <person name="Nagy L.G."/>
            <person name="Floudas D."/>
            <person name="Copeland A."/>
            <person name="Barry K.W."/>
            <person name="Cichocki N."/>
            <person name="Veneault-Fourrey C."/>
            <person name="LaButti K."/>
            <person name="Lindquist E.A."/>
            <person name="Lipzen A."/>
            <person name="Lundell T."/>
            <person name="Morin E."/>
            <person name="Murat C."/>
            <person name="Sun H."/>
            <person name="Tunlid A."/>
            <person name="Henrissat B."/>
            <person name="Grigoriev I.V."/>
            <person name="Hibbett D.S."/>
            <person name="Martin F."/>
            <person name="Nordberg H.P."/>
            <person name="Cantor M.N."/>
            <person name="Hua S.X."/>
        </authorList>
    </citation>
    <scope>NUCLEOTIDE SEQUENCE [LARGE SCALE GENOMIC DNA]</scope>
    <source>
        <strain evidence="1 2">Marx 270</strain>
    </source>
</reference>
<name>A0A0C3NCT9_PISTI</name>
<proteinExistence type="predicted"/>
<evidence type="ECO:0000313" key="1">
    <source>
        <dbReference type="EMBL" id="KIN93388.1"/>
    </source>
</evidence>
<evidence type="ECO:0000313" key="2">
    <source>
        <dbReference type="Proteomes" id="UP000054217"/>
    </source>
</evidence>
<dbReference type="Proteomes" id="UP000054217">
    <property type="component" value="Unassembled WGS sequence"/>
</dbReference>
<dbReference type="HOGENOM" id="CLU_1614829_0_0_1"/>
<dbReference type="EMBL" id="KN832174">
    <property type="protein sequence ID" value="KIN93388.1"/>
    <property type="molecule type" value="Genomic_DNA"/>
</dbReference>
<accession>A0A0C3NCT9</accession>
<dbReference type="InParanoid" id="A0A0C3NCT9"/>
<protein>
    <submittedName>
        <fullName evidence="1">Uncharacterized protein</fullName>
    </submittedName>
</protein>
<organism evidence="1 2">
    <name type="scientific">Pisolithus tinctorius Marx 270</name>
    <dbReference type="NCBI Taxonomy" id="870435"/>
    <lineage>
        <taxon>Eukaryota</taxon>
        <taxon>Fungi</taxon>
        <taxon>Dikarya</taxon>
        <taxon>Basidiomycota</taxon>
        <taxon>Agaricomycotina</taxon>
        <taxon>Agaricomycetes</taxon>
        <taxon>Agaricomycetidae</taxon>
        <taxon>Boletales</taxon>
        <taxon>Sclerodermatineae</taxon>
        <taxon>Pisolithaceae</taxon>
        <taxon>Pisolithus</taxon>
    </lineage>
</organism>